<evidence type="ECO:0000259" key="10">
    <source>
        <dbReference type="Pfam" id="PF20258"/>
    </source>
</evidence>
<proteinExistence type="inferred from homology"/>
<dbReference type="EMBL" id="JANQAO010000001">
    <property type="protein sequence ID" value="MDM5146847.1"/>
    <property type="molecule type" value="Genomic_DNA"/>
</dbReference>
<name>A0ABT7QJE3_9GAMM</name>
<keyword evidence="2 9" id="KW-0808">Transferase</keyword>
<feature type="site" description="Interaction with tRNA" evidence="9">
    <location>
        <position position="128"/>
    </location>
</feature>
<keyword evidence="3 9" id="KW-0819">tRNA processing</keyword>
<feature type="site" description="Interaction with tRNA" evidence="9">
    <location>
        <position position="340"/>
    </location>
</feature>
<dbReference type="Pfam" id="PF20259">
    <property type="entry name" value="tRNA_Me_trans_M"/>
    <property type="match status" value="1"/>
</dbReference>
<dbReference type="EC" id="2.8.1.13" evidence="9"/>
<keyword evidence="5 9" id="KW-0067">ATP-binding</keyword>
<sequence>MTANSSTRIAVALSGGVDSAVAAMLLKRSGADVFAVFMKNWEDDDTDAGCHDKADLMAAAAAADVLGIELEVVNFAAEYKQKVFAPFLQSLRHGLTPNPDVLCNSEIKFEAFRNKVATMGANTVATGHYAQVRQLNGEWQLLKGEDAAKDQSYFLHRLNAEQLTAVNFPLGDWHKADVRVAAREAGLDNWARKDSTGICFVGERRFNDFLARYLPPAPGPMQTPAGEIIGEHRGLAFYTIGQRQGLGIGGEGSPWFVIAKRPHQNALVVAQGESHSLLYNKRVTIANAHWIAGNPPPPNWVFAARLRHRQDPASCTLLQVDDNGAEIAFAEPQRAVAPGQYAVLYDGNVCLGGGEIQPQ</sequence>
<evidence type="ECO:0000256" key="4">
    <source>
        <dbReference type="ARBA" id="ARBA00022741"/>
    </source>
</evidence>
<comment type="subcellular location">
    <subcellularLocation>
        <location evidence="9">Cytoplasm</location>
    </subcellularLocation>
</comment>
<dbReference type="Gene3D" id="2.30.30.280">
    <property type="entry name" value="Adenine nucleotide alpha hydrolases-like domains"/>
    <property type="match status" value="1"/>
</dbReference>
<keyword evidence="13" id="KW-1185">Reference proteome</keyword>
<dbReference type="InterPro" id="IPR046884">
    <property type="entry name" value="MnmA-like_central"/>
</dbReference>
<dbReference type="InterPro" id="IPR023382">
    <property type="entry name" value="MnmA-like_central_sf"/>
</dbReference>
<dbReference type="Gene3D" id="3.40.50.620">
    <property type="entry name" value="HUPs"/>
    <property type="match status" value="1"/>
</dbReference>
<dbReference type="PANTHER" id="PTHR11933">
    <property type="entry name" value="TRNA 5-METHYLAMINOMETHYL-2-THIOURIDYLATE -METHYLTRANSFERASE"/>
    <property type="match status" value="1"/>
</dbReference>
<feature type="binding site" evidence="9">
    <location>
        <begin position="12"/>
        <end position="19"/>
    </location>
    <ligand>
        <name>ATP</name>
        <dbReference type="ChEBI" id="CHEBI:30616"/>
    </ligand>
</feature>
<dbReference type="GO" id="GO:0103016">
    <property type="term" value="F:tRNA-uridine 2-sulfurtransferase activity"/>
    <property type="evidence" value="ECO:0007669"/>
    <property type="project" value="UniProtKB-EC"/>
</dbReference>
<dbReference type="InterPro" id="IPR046885">
    <property type="entry name" value="MnmA-like_C"/>
</dbReference>
<evidence type="ECO:0000256" key="5">
    <source>
        <dbReference type="ARBA" id="ARBA00022840"/>
    </source>
</evidence>
<feature type="active site" description="Nucleophile" evidence="9">
    <location>
        <position position="103"/>
    </location>
</feature>
<organism evidence="12 13">
    <name type="scientific">Candidatus Doriopsillibacter californiensis</name>
    <dbReference type="NCBI Taxonomy" id="2970740"/>
    <lineage>
        <taxon>Bacteria</taxon>
        <taxon>Pseudomonadati</taxon>
        <taxon>Pseudomonadota</taxon>
        <taxon>Gammaproteobacteria</taxon>
        <taxon>Candidatus Tethybacterales</taxon>
        <taxon>Candidatus Persebacteraceae</taxon>
        <taxon>Candidatus Doriopsillibacter</taxon>
    </lineage>
</organism>
<feature type="domain" description="tRNA-specific 2-thiouridylase MnmA-like central" evidence="11">
    <location>
        <begin position="207"/>
        <end position="271"/>
    </location>
</feature>
<accession>A0ABT7QJE3</accession>
<comment type="function">
    <text evidence="9">Catalyzes the 2-thiolation of uridine at the wobble position (U34) of tRNA, leading to the formation of s(2)U34.</text>
</comment>
<protein>
    <recommendedName>
        <fullName evidence="9">tRNA-specific 2-thiouridylase MnmA</fullName>
        <ecNumber evidence="9">2.8.1.13</ecNumber>
    </recommendedName>
</protein>
<dbReference type="PANTHER" id="PTHR11933:SF5">
    <property type="entry name" value="MITOCHONDRIAL TRNA-SPECIFIC 2-THIOURIDYLASE 1"/>
    <property type="match status" value="1"/>
</dbReference>
<dbReference type="Pfam" id="PF03054">
    <property type="entry name" value="tRNA_Me_trans"/>
    <property type="match status" value="1"/>
</dbReference>
<dbReference type="InterPro" id="IPR004506">
    <property type="entry name" value="MnmA-like"/>
</dbReference>
<feature type="domain" description="tRNA-specific 2-thiouridylase MnmA-like C-terminal" evidence="10">
    <location>
        <begin position="282"/>
        <end position="356"/>
    </location>
</feature>
<keyword evidence="9" id="KW-0963">Cytoplasm</keyword>
<evidence type="ECO:0000256" key="8">
    <source>
        <dbReference type="ARBA" id="ARBA00051542"/>
    </source>
</evidence>
<comment type="caution">
    <text evidence="12">The sequence shown here is derived from an EMBL/GenBank/DDBJ whole genome shotgun (WGS) entry which is preliminary data.</text>
</comment>
<dbReference type="Proteomes" id="UP001168167">
    <property type="component" value="Unassembled WGS sequence"/>
</dbReference>
<feature type="active site" description="Cysteine persulfide intermediate" evidence="9">
    <location>
        <position position="199"/>
    </location>
</feature>
<reference evidence="12" key="2">
    <citation type="journal article" date="2023" name="Microbiome">
        <title>Synthase-selected sorting approach identifies a beta-lactone synthase in a nudibranch symbiotic bacterium.</title>
        <authorList>
            <person name="Dzunkova M."/>
            <person name="La Clair J.J."/>
            <person name="Tyml T."/>
            <person name="Doud D."/>
            <person name="Schulz F."/>
            <person name="Piquer-Esteban S."/>
            <person name="Porcel Sanchis D."/>
            <person name="Osborn A."/>
            <person name="Robinson D."/>
            <person name="Louie K.B."/>
            <person name="Bowen B.P."/>
            <person name="Bowers R.M."/>
            <person name="Lee J."/>
            <person name="Arnau V."/>
            <person name="Diaz-Villanueva W."/>
            <person name="Stepanauskas R."/>
            <person name="Gosliner T."/>
            <person name="Date S.V."/>
            <person name="Northen T.R."/>
            <person name="Cheng J.F."/>
            <person name="Burkart M.D."/>
            <person name="Woyke T."/>
        </authorList>
    </citation>
    <scope>NUCLEOTIDE SEQUENCE</scope>
    <source>
        <strain evidence="12">Df01</strain>
    </source>
</reference>
<evidence type="ECO:0000256" key="6">
    <source>
        <dbReference type="ARBA" id="ARBA00022884"/>
    </source>
</evidence>
<evidence type="ECO:0000256" key="1">
    <source>
        <dbReference type="ARBA" id="ARBA00022555"/>
    </source>
</evidence>
<keyword evidence="1 9" id="KW-0820">tRNA-binding</keyword>
<evidence type="ECO:0000256" key="9">
    <source>
        <dbReference type="HAMAP-Rule" id="MF_00144"/>
    </source>
</evidence>
<dbReference type="Gene3D" id="2.40.30.10">
    <property type="entry name" value="Translation factors"/>
    <property type="match status" value="1"/>
</dbReference>
<evidence type="ECO:0000256" key="7">
    <source>
        <dbReference type="ARBA" id="ARBA00023157"/>
    </source>
</evidence>
<dbReference type="InterPro" id="IPR014729">
    <property type="entry name" value="Rossmann-like_a/b/a_fold"/>
</dbReference>
<dbReference type="Pfam" id="PF20258">
    <property type="entry name" value="tRNA_Me_trans_C"/>
    <property type="match status" value="1"/>
</dbReference>
<keyword evidence="7" id="KW-1015">Disulfide bond</keyword>
<feature type="binding site" evidence="9">
    <location>
        <position position="38"/>
    </location>
    <ligand>
        <name>ATP</name>
        <dbReference type="ChEBI" id="CHEBI:30616"/>
    </ligand>
</feature>
<comment type="catalytic activity">
    <reaction evidence="8 9">
        <text>S-sulfanyl-L-cysteinyl-[protein] + uridine(34) in tRNA + AH2 + ATP = 2-thiouridine(34) in tRNA + L-cysteinyl-[protein] + A + AMP + diphosphate + H(+)</text>
        <dbReference type="Rhea" id="RHEA:47032"/>
        <dbReference type="Rhea" id="RHEA-COMP:10131"/>
        <dbReference type="Rhea" id="RHEA-COMP:11726"/>
        <dbReference type="Rhea" id="RHEA-COMP:11727"/>
        <dbReference type="Rhea" id="RHEA-COMP:11728"/>
        <dbReference type="ChEBI" id="CHEBI:13193"/>
        <dbReference type="ChEBI" id="CHEBI:15378"/>
        <dbReference type="ChEBI" id="CHEBI:17499"/>
        <dbReference type="ChEBI" id="CHEBI:29950"/>
        <dbReference type="ChEBI" id="CHEBI:30616"/>
        <dbReference type="ChEBI" id="CHEBI:33019"/>
        <dbReference type="ChEBI" id="CHEBI:61963"/>
        <dbReference type="ChEBI" id="CHEBI:65315"/>
        <dbReference type="ChEBI" id="CHEBI:87170"/>
        <dbReference type="ChEBI" id="CHEBI:456215"/>
        <dbReference type="EC" id="2.8.1.13"/>
    </reaction>
</comment>
<dbReference type="NCBIfam" id="TIGR00420">
    <property type="entry name" value="trmU"/>
    <property type="match status" value="1"/>
</dbReference>
<comment type="caution">
    <text evidence="9">Lacks conserved residue(s) required for the propagation of feature annotation.</text>
</comment>
<dbReference type="CDD" id="cd01998">
    <property type="entry name" value="MnmA_TRMU-like"/>
    <property type="match status" value="1"/>
</dbReference>
<dbReference type="NCBIfam" id="NF001138">
    <property type="entry name" value="PRK00143.1"/>
    <property type="match status" value="1"/>
</dbReference>
<evidence type="ECO:0000313" key="12">
    <source>
        <dbReference type="EMBL" id="MDM5146847.1"/>
    </source>
</evidence>
<evidence type="ECO:0000256" key="2">
    <source>
        <dbReference type="ARBA" id="ARBA00022679"/>
    </source>
</evidence>
<feature type="region of interest" description="Interaction with target base in tRNA" evidence="9">
    <location>
        <begin position="98"/>
        <end position="100"/>
    </location>
</feature>
<reference evidence="12" key="1">
    <citation type="submission" date="2022-08" db="EMBL/GenBank/DDBJ databases">
        <authorList>
            <person name="Dzunkova M."/>
            <person name="La Clair J."/>
            <person name="Tyml T."/>
            <person name="Doud D."/>
            <person name="Schulz F."/>
            <person name="Piquer S."/>
            <person name="Porcel Sanchis D."/>
            <person name="Osborn A."/>
            <person name="Robinson D."/>
            <person name="Louie K.B."/>
            <person name="Bowen B.P."/>
            <person name="Bowers R."/>
            <person name="Lee J."/>
            <person name="Arnau Llombart V."/>
            <person name="Diaz Villanueva W."/>
            <person name="Gosliner T."/>
            <person name="Northen T."/>
            <person name="Cheng J.-F."/>
            <person name="Burkart M.D."/>
            <person name="Woyke T."/>
        </authorList>
    </citation>
    <scope>NUCLEOTIDE SEQUENCE</scope>
    <source>
        <strain evidence="12">Df01</strain>
    </source>
</reference>
<feature type="binding site" evidence="9">
    <location>
        <position position="127"/>
    </location>
    <ligand>
        <name>ATP</name>
        <dbReference type="ChEBI" id="CHEBI:30616"/>
    </ligand>
</feature>
<comment type="similarity">
    <text evidence="9">Belongs to the MnmA/TRMU family.</text>
</comment>
<feature type="region of interest" description="Interaction with tRNA" evidence="9">
    <location>
        <begin position="149"/>
        <end position="151"/>
    </location>
</feature>
<keyword evidence="4 9" id="KW-0547">Nucleotide-binding</keyword>
<dbReference type="SUPFAM" id="SSF52402">
    <property type="entry name" value="Adenine nucleotide alpha hydrolases-like"/>
    <property type="match status" value="1"/>
</dbReference>
<gene>
    <name evidence="9 12" type="primary">mnmA</name>
    <name evidence="12" type="ORF">NQX30_00380</name>
</gene>
<evidence type="ECO:0000313" key="13">
    <source>
        <dbReference type="Proteomes" id="UP001168167"/>
    </source>
</evidence>
<keyword evidence="6 9" id="KW-0694">RNA-binding</keyword>
<evidence type="ECO:0000259" key="11">
    <source>
        <dbReference type="Pfam" id="PF20259"/>
    </source>
</evidence>
<dbReference type="HAMAP" id="MF_00144">
    <property type="entry name" value="tRNA_thiouridyl_MnmA"/>
    <property type="match status" value="1"/>
</dbReference>
<evidence type="ECO:0000256" key="3">
    <source>
        <dbReference type="ARBA" id="ARBA00022694"/>
    </source>
</evidence>